<accession>A0ABQ1RXS9</accession>
<comment type="caution">
    <text evidence="3">The sequence shown here is derived from an EMBL/GenBank/DDBJ whole genome shotgun (WGS) entry which is preliminary data.</text>
</comment>
<feature type="region of interest" description="Disordered" evidence="1">
    <location>
        <begin position="348"/>
        <end position="367"/>
    </location>
</feature>
<gene>
    <name evidence="3" type="ORF">GCM10011515_02710</name>
</gene>
<name>A0ABQ1RXS9_9SPHN</name>
<keyword evidence="2" id="KW-0732">Signal</keyword>
<dbReference type="Proteomes" id="UP000619041">
    <property type="component" value="Unassembled WGS sequence"/>
</dbReference>
<keyword evidence="4" id="KW-1185">Reference proteome</keyword>
<evidence type="ECO:0000256" key="1">
    <source>
        <dbReference type="SAM" id="MobiDB-lite"/>
    </source>
</evidence>
<dbReference type="InterPro" id="IPR011050">
    <property type="entry name" value="Pectin_lyase_fold/virulence"/>
</dbReference>
<dbReference type="RefSeq" id="WP_188643494.1">
    <property type="nucleotide sequence ID" value="NZ_BMKL01000001.1"/>
</dbReference>
<feature type="chain" id="PRO_5045078733" description="Autotransporter domain-containing protein" evidence="2">
    <location>
        <begin position="38"/>
        <end position="3046"/>
    </location>
</feature>
<reference evidence="4" key="1">
    <citation type="journal article" date="2019" name="Int. J. Syst. Evol. Microbiol.">
        <title>The Global Catalogue of Microorganisms (GCM) 10K type strain sequencing project: providing services to taxonomists for standard genome sequencing and annotation.</title>
        <authorList>
            <consortium name="The Broad Institute Genomics Platform"/>
            <consortium name="The Broad Institute Genome Sequencing Center for Infectious Disease"/>
            <person name="Wu L."/>
            <person name="Ma J."/>
        </authorList>
    </citation>
    <scope>NUCLEOTIDE SEQUENCE [LARGE SCALE GENOMIC DNA]</scope>
    <source>
        <strain evidence="4">CGMCC 1.15959</strain>
    </source>
</reference>
<organism evidence="3 4">
    <name type="scientific">Tsuneonella deserti</name>
    <dbReference type="NCBI Taxonomy" id="2035528"/>
    <lineage>
        <taxon>Bacteria</taxon>
        <taxon>Pseudomonadati</taxon>
        <taxon>Pseudomonadota</taxon>
        <taxon>Alphaproteobacteria</taxon>
        <taxon>Sphingomonadales</taxon>
        <taxon>Erythrobacteraceae</taxon>
        <taxon>Tsuneonella</taxon>
    </lineage>
</organism>
<dbReference type="InterPro" id="IPR012334">
    <property type="entry name" value="Pectin_lyas_fold"/>
</dbReference>
<dbReference type="EMBL" id="BMKL01000001">
    <property type="protein sequence ID" value="GGD86662.1"/>
    <property type="molecule type" value="Genomic_DNA"/>
</dbReference>
<proteinExistence type="predicted"/>
<dbReference type="SUPFAM" id="SSF51126">
    <property type="entry name" value="Pectin lyase-like"/>
    <property type="match status" value="1"/>
</dbReference>
<feature type="region of interest" description="Disordered" evidence="1">
    <location>
        <begin position="3027"/>
        <end position="3046"/>
    </location>
</feature>
<evidence type="ECO:0000313" key="3">
    <source>
        <dbReference type="EMBL" id="GGD86662.1"/>
    </source>
</evidence>
<feature type="signal peptide" evidence="2">
    <location>
        <begin position="1"/>
        <end position="37"/>
    </location>
</feature>
<evidence type="ECO:0000313" key="4">
    <source>
        <dbReference type="Proteomes" id="UP000619041"/>
    </source>
</evidence>
<dbReference type="Gene3D" id="2.160.20.10">
    <property type="entry name" value="Single-stranded right-handed beta-helix, Pectin lyase-like"/>
    <property type="match status" value="1"/>
</dbReference>
<sequence>MTCTATHVSRNRRRHALLLAGCALGLVLAAMPEAALAQDANKGFQGSGNVDAGGADIFTFDGGKFTGIDVSTPNAVITWTPDDTATSGTIDFLPNGYSATFSSSNQSYYTVLNRILPGGTATIGLNGTITSTVSNGDGQSPGGNVWFYTPNGFVIGPSAVIQVGGLVMTTNDITYSVDPTSGIPDFLDASGAINFRGPDGSKGSIVNYGNVSAGSYIALVAPRIVQSGYVDSAGGIAYVAAEQADLKINAGDFDIVVGQGTTDANGIVHDGTTTGSAAADYSKTIRFVAVPKNTALTMLLSGGIGYMPATSATFDGGAIVLSAGADGSPDGNISIGATDFTNGVDAHATGDLTVAPPPPGASSEGTSDTIYRSLASLSGDKSVHLTAAGGTRIEARNSLSLNSESVAGGGDIVVQALAGGGLIPDGAIAVTGYLTAYASDYGDTSSDGTTGLDAHGGSITVAADGGQISAQDAYLYAGGYGGFGSKTGGDGYGGRIDIRAGLGGSFTTGYLWADAQGHGGGSYEYTEAGAFGGQGGVGHGGDITLKDSSGPVTADPDGGHLGLGYVYLNANAVGGNSLTSGSGLGGDAFGGTIDITLDRQDQSFGSLSGYARAVDGDGGAMDPVGGDITMAVGGGTALSLDSLYLDTGAEASVNSPAGAFGKGGTIDVSVTDGASVTVAYDAELNSLAEISPFFGAATSSPDLTGGTVSLLADNGSFQANNILVDVSAFNVGADTSAGIAQGGNATVRAANGGSISAVLSPSAEGYNGALRVDAEGYGTGGTFANLATGGNITLASESGATISADAGTIDLNARGEFGTAPGGQAAGVIAQGGGIVIDALGGTIATGIFADAGAQGGDADNEAGSGTGGTIDVRVLGGTLVNSLYASTDGFGGASLVKGDGGDGKGGRFTLLSDADGTFTDFGLTFYGNGIGGHALDGTGGDGSGGSAQVDILGGTHDWYAAYLSARGTGARSSGTTSRAGSAYGSVEGLDFHVGGGADLTLYYLDLDAGSGAGGDGGANEAVGGKANLLVDQLASLTADSIGINASALMQFEERDPTTYDSTPTVLGGTASVIANGGTITTPYLEVVSNGMTGGALSSAGTATGGTAEVGSEAGGLIKIINGVEAIGQLVISARGLGAEGPSAADAFGGTATLYTAGGDISSVSGITVNANAEEGQFADAFASGSSANGFDATGGTASVEMRTGGSGGAIRAPSLSVVADGRADRIQPVQGEGGNGAGGTATLDVAQGALRTGLIHVSASGLGGQAGERPGGGGAFASGQGIGGTASFVLSGGAVDTTQVEIVADGTGAAGIGETSGATGSLAGSGRGGTASFAATGGVLTDTGSLLVEAQGTGGNGAYNANAVGAGGNGATGSGGTALFSASGTASLGIASSISLEGVGYGGLAGYSASGLYGSGGDGDGGIASMELADIAFAFPFVSIAATGNGGYGGTLGTGTGGDASFSLADTSSANAGPRTIDTLVIIGSGYLATEDPSVAGSAAFTAKIGSPTSGLTVTNDLVLLADGSTGPAEAGVSGVISGAPVKVGGSVLLHSSPGDGSLTITGGGALDIAGDLGVALGGSFTSSGPISAAGNAEVVAHAGIDMTDLAVGGSTNLQAINGPVVVSHDLRSGGPVTVLGRSVNLVSLGALTFADADATSGNLEIKTAGDLLLSTADATGAVKLTSTGGSIHNTGAVNGNGIFYAAGGNVVSDQALASTGALGVDAGGTFSAPGVSAAGNVSLSADLGMTLTSVVSGGTTFLAADNGALSIASLTSPGLVTARGRSITIGSPGALSFANAQATAGDLRLTTAGNLSLAQGGAFGALVITSTGGSVSGTGAITAGGDATVDGHTGISLAALTSEGETSLASSSGAVAIDDLNSAGLVTASGRSITIGSSGALSFAALDATASNITVESAGNLAVDTVTASGIVSLTSTDGGLQGTGAINGSAITLSSLADLNLTGALTATGAINLTSTSGSVSASGLVDSGSDLAVSGKAGISLGQASSGGTTALTSANGAISVTDLSSLGLVTATGLSITIGSSGALDFADIDATDGDIAVQTAGDLVLATADATGAVRLTSTGGSIHNTGAVNGKGIFYTTAGDVVSDAALASTGDLGVDAGGIFSAPGVAATGNVSLSADEGLSLTSVESGGTTFLAAENGALAIASLTSSGLVTASGRSVMIGSPGALSFADAQATAGDLAVTTAGDLSLAQGKASGALNLTSTGGSVIGTGPLGSGGNSVIDGQSGVTVARLTSGGTTSLTSAGGSVDVAELIATGQVAANGRSVTIASSGALSFSDLDANDGDIAVQTAGNLAVGPVDATGAVALTSTGGALQIGGAINGNGIALSSLADLMLAGDLATVGAISLTSTSGSVSSDAAIAAGSDLTVSGNSGITLGKATSGGTTSLTSSGGAVLVTNLMSAGPVTASGRSINIGSSGALDFADLDATQGDVLVQTAGNLSVNTVDAEGSVALTSTGEALQVGGAIKGNGIALSSLASLQLDAALSTPGSLSLTSTSGSVNAANALSAGSNVSVSGQTGVSLGALTSGGTTSLIATNGNISVAALSSAGGVTASGRAIDLRSPGSLTVLEANASSGDLLLQAAQDLTLGNGSASGAAMLSAGDALRSTGQLNAGSVQMEGATIAIGGQVRASGDLAIIAGQLFSLTGSAAGKTIAVDSGDIAIGTTGRLGIRGLTETITLRNLALTSPMNIGGTGQQGQYSLDKNEATRLFADRQIALVSRGGEGAGGDVNIGDLAMAFGDGANIGAGGLLKVDAGGRVEVNGAVELTTVSDADTFSIDPSRIDVLAGSGSIVMRNARGAVQGILELEADTIAIADRNTLDAIASLTDFQAISAALDKPAPAGPEGGYLQAGTINLIVGDALFVQNAGTSTEYDARRGFLANELNIETSSSDPMIAINGVISRSSGDLTGLDTAQAVSINGEQASQLSRGMTITINGCAVGVNCGVPEYVFGGQSNDDLELFLTSNDEAGDGPAAQLVQVEDNQPLITPPLVDEPITGVGNDDLWQVKCSPENDKQSCPAEEGSE</sequence>
<protein>
    <recommendedName>
        <fullName evidence="5">Autotransporter domain-containing protein</fullName>
    </recommendedName>
</protein>
<evidence type="ECO:0000256" key="2">
    <source>
        <dbReference type="SAM" id="SignalP"/>
    </source>
</evidence>
<evidence type="ECO:0008006" key="5">
    <source>
        <dbReference type="Google" id="ProtNLM"/>
    </source>
</evidence>